<dbReference type="InterPro" id="IPR009057">
    <property type="entry name" value="Homeodomain-like_sf"/>
</dbReference>
<reference evidence="5" key="1">
    <citation type="submission" date="2016-07" db="EMBL/GenBank/DDBJ databases">
        <title>Frankia sp. NRRL B-16219 Genome sequencing.</title>
        <authorList>
            <person name="Ghodhbane-Gtari F."/>
            <person name="Swanson E."/>
            <person name="Gueddou A."/>
            <person name="Louati M."/>
            <person name="Nouioui I."/>
            <person name="Hezbri K."/>
            <person name="Abebe-Akele F."/>
            <person name="Simpson S."/>
            <person name="Morris K."/>
            <person name="Thomas K."/>
            <person name="Gtari M."/>
            <person name="Tisa L.S."/>
        </authorList>
    </citation>
    <scope>NUCLEOTIDE SEQUENCE [LARGE SCALE GENOMIC DNA]</scope>
    <source>
        <strain evidence="5">NRRL B-16219</strain>
    </source>
</reference>
<evidence type="ECO:0000256" key="2">
    <source>
        <dbReference type="PROSITE-ProRule" id="PRU00335"/>
    </source>
</evidence>
<dbReference type="PROSITE" id="PS50977">
    <property type="entry name" value="HTH_TETR_2"/>
    <property type="match status" value="1"/>
</dbReference>
<dbReference type="InterPro" id="IPR050109">
    <property type="entry name" value="HTH-type_TetR-like_transc_reg"/>
</dbReference>
<dbReference type="PANTHER" id="PTHR30055:SF226">
    <property type="entry name" value="HTH-TYPE TRANSCRIPTIONAL REGULATOR PKSA"/>
    <property type="match status" value="1"/>
</dbReference>
<dbReference type="Gene3D" id="1.10.357.10">
    <property type="entry name" value="Tetracycline Repressor, domain 2"/>
    <property type="match status" value="1"/>
</dbReference>
<protein>
    <submittedName>
        <fullName evidence="4">TetR family transcriptional regulator</fullName>
    </submittedName>
</protein>
<gene>
    <name evidence="4" type="ORF">BBK14_17965</name>
</gene>
<feature type="domain" description="HTH tetR-type" evidence="3">
    <location>
        <begin position="12"/>
        <end position="72"/>
    </location>
</feature>
<dbReference type="PANTHER" id="PTHR30055">
    <property type="entry name" value="HTH-TYPE TRANSCRIPTIONAL REGULATOR RUTR"/>
    <property type="match status" value="1"/>
</dbReference>
<name>A0A1S1Q4V4_9ACTN</name>
<evidence type="ECO:0000259" key="3">
    <source>
        <dbReference type="PROSITE" id="PS50977"/>
    </source>
</evidence>
<dbReference type="Proteomes" id="UP000179769">
    <property type="component" value="Unassembled WGS sequence"/>
</dbReference>
<dbReference type="GO" id="GO:0003700">
    <property type="term" value="F:DNA-binding transcription factor activity"/>
    <property type="evidence" value="ECO:0007669"/>
    <property type="project" value="TreeGrafter"/>
</dbReference>
<dbReference type="OrthoDB" id="3186364at2"/>
<dbReference type="AlphaFoldDB" id="A0A1S1Q4V4"/>
<dbReference type="RefSeq" id="WP_071063403.1">
    <property type="nucleotide sequence ID" value="NZ_MAXA01000212.1"/>
</dbReference>
<dbReference type="EMBL" id="MAXA01000212">
    <property type="protein sequence ID" value="OHV28521.1"/>
    <property type="molecule type" value="Genomic_DNA"/>
</dbReference>
<evidence type="ECO:0000313" key="4">
    <source>
        <dbReference type="EMBL" id="OHV28521.1"/>
    </source>
</evidence>
<keyword evidence="1 2" id="KW-0238">DNA-binding</keyword>
<dbReference type="SUPFAM" id="SSF46689">
    <property type="entry name" value="Homeodomain-like"/>
    <property type="match status" value="1"/>
</dbReference>
<comment type="caution">
    <text evidence="4">The sequence shown here is derived from an EMBL/GenBank/DDBJ whole genome shotgun (WGS) entry which is preliminary data.</text>
</comment>
<keyword evidence="5" id="KW-1185">Reference proteome</keyword>
<evidence type="ECO:0000256" key="1">
    <source>
        <dbReference type="ARBA" id="ARBA00023125"/>
    </source>
</evidence>
<dbReference type="Pfam" id="PF00440">
    <property type="entry name" value="TetR_N"/>
    <property type="match status" value="1"/>
</dbReference>
<accession>A0A1S1Q4V4</accession>
<feature type="DNA-binding region" description="H-T-H motif" evidence="2">
    <location>
        <begin position="35"/>
        <end position="54"/>
    </location>
</feature>
<dbReference type="GO" id="GO:0000976">
    <property type="term" value="F:transcription cis-regulatory region binding"/>
    <property type="evidence" value="ECO:0007669"/>
    <property type="project" value="TreeGrafter"/>
</dbReference>
<proteinExistence type="predicted"/>
<sequence>MPRPPAPTEGEKSTRERILDVALELFSTAGYEAVSLREIAERMNFTKAALYYHFSSKDDILLALHLRLHDLGRAGFDDLEADLARPERWPQLLDLVVNTMLANRSLFLFHIRNHSALERLHSHSHDADHADLQERFQRILTDETVPVELRVRLMCALGAIAGGFVLGGEVLAAVPDADLGRMLRAAVGDLMSPAAALAQPTRTS</sequence>
<dbReference type="InterPro" id="IPR001647">
    <property type="entry name" value="HTH_TetR"/>
</dbReference>
<dbReference type="PRINTS" id="PR00455">
    <property type="entry name" value="HTHTETR"/>
</dbReference>
<evidence type="ECO:0000313" key="5">
    <source>
        <dbReference type="Proteomes" id="UP000179769"/>
    </source>
</evidence>
<organism evidence="4 5">
    <name type="scientific">Parafrankia soli</name>
    <dbReference type="NCBI Taxonomy" id="2599596"/>
    <lineage>
        <taxon>Bacteria</taxon>
        <taxon>Bacillati</taxon>
        <taxon>Actinomycetota</taxon>
        <taxon>Actinomycetes</taxon>
        <taxon>Frankiales</taxon>
        <taxon>Frankiaceae</taxon>
        <taxon>Parafrankia</taxon>
    </lineage>
</organism>